<feature type="domain" description="DUF7708" evidence="3">
    <location>
        <begin position="76"/>
        <end position="214"/>
    </location>
</feature>
<dbReference type="Gene3D" id="1.25.40.20">
    <property type="entry name" value="Ankyrin repeat-containing domain"/>
    <property type="match status" value="1"/>
</dbReference>
<dbReference type="PROSITE" id="PS50297">
    <property type="entry name" value="ANK_REP_REGION"/>
    <property type="match status" value="2"/>
</dbReference>
<dbReference type="Pfam" id="PF24809">
    <property type="entry name" value="DUF7708"/>
    <property type="match status" value="1"/>
</dbReference>
<reference evidence="5" key="1">
    <citation type="journal article" date="2020" name="Stud. Mycol.">
        <title>101 Dothideomycetes genomes: a test case for predicting lifestyles and emergence of pathogens.</title>
        <authorList>
            <person name="Haridas S."/>
            <person name="Albert R."/>
            <person name="Binder M."/>
            <person name="Bloem J."/>
            <person name="Labutti K."/>
            <person name="Salamov A."/>
            <person name="Andreopoulos B."/>
            <person name="Baker S."/>
            <person name="Barry K."/>
            <person name="Bills G."/>
            <person name="Bluhm B."/>
            <person name="Cannon C."/>
            <person name="Castanera R."/>
            <person name="Culley D."/>
            <person name="Daum C."/>
            <person name="Ezra D."/>
            <person name="Gonzalez J."/>
            <person name="Henrissat B."/>
            <person name="Kuo A."/>
            <person name="Liang C."/>
            <person name="Lipzen A."/>
            <person name="Lutzoni F."/>
            <person name="Magnuson J."/>
            <person name="Mondo S."/>
            <person name="Nolan M."/>
            <person name="Ohm R."/>
            <person name="Pangilinan J."/>
            <person name="Park H.-J."/>
            <person name="Ramirez L."/>
            <person name="Alfaro M."/>
            <person name="Sun H."/>
            <person name="Tritt A."/>
            <person name="Yoshinaga Y."/>
            <person name="Zwiers L.-H."/>
            <person name="Turgeon B."/>
            <person name="Goodwin S."/>
            <person name="Spatafora J."/>
            <person name="Crous P."/>
            <person name="Grigoriev I."/>
        </authorList>
    </citation>
    <scope>NUCLEOTIDE SEQUENCE</scope>
    <source>
        <strain evidence="5">CBS 125425</strain>
    </source>
</reference>
<dbReference type="SUPFAM" id="SSF52540">
    <property type="entry name" value="P-loop containing nucleoside triphosphate hydrolases"/>
    <property type="match status" value="1"/>
</dbReference>
<dbReference type="AlphaFoldDB" id="A0A9P4V8F6"/>
<dbReference type="InterPro" id="IPR027417">
    <property type="entry name" value="P-loop_NTPase"/>
</dbReference>
<evidence type="ECO:0000256" key="2">
    <source>
        <dbReference type="PROSITE-ProRule" id="PRU00023"/>
    </source>
</evidence>
<dbReference type="PANTHER" id="PTHR10039">
    <property type="entry name" value="AMELOGENIN"/>
    <property type="match status" value="1"/>
</dbReference>
<dbReference type="Gene3D" id="1.20.5.340">
    <property type="match status" value="2"/>
</dbReference>
<dbReference type="InterPro" id="IPR036770">
    <property type="entry name" value="Ankyrin_rpt-contain_sf"/>
</dbReference>
<dbReference type="Pfam" id="PF12796">
    <property type="entry name" value="Ank_2"/>
    <property type="match status" value="1"/>
</dbReference>
<dbReference type="InterPro" id="IPR055530">
    <property type="entry name" value="DUF7104"/>
</dbReference>
<keyword evidence="2" id="KW-0040">ANK repeat</keyword>
<sequence length="1162" mass="130088">MAQPTVVRDLHNDLWARAATGLSDNDKRNIDFNRPDKLNILVELHATAEKSRQRSVESRWKYTRKNGEVVIIRDVFEKIVRWIDMFKQVGDAAVQYDTAHASLPWAGVRFLLQIAVNDISKYASVVEDLARIAELICRFALTEELYLQGTSKAVKELEKAVVKLYAYILSFLSTAKQYLGQGTVKRTLKSAFLTETDLSSSLNEIQAAEKYVGRCMVLVDRMDNTRNYTKLTDILTRIDRPLRRMDDSLNDIHDDLQASKRTKIIRWLSPEPYIQHHKQTMQGVLIGTGQWLLSDPVFKKWKDDSASSILWLHGIPGTGKSKLVSVVVEDALARYKAGDSPQPVFFYCSRNPAEPARSEPQAILASLARQLSCLEPGKPLLRPSVNLFKEKEAEGFASGSLQMDESLNLILQLIAQYPLTTIVIDAIDECDPRKRHELLKALEKMLQNSPSLVKIFVSSRNDQDIVLRLQHYPNLEIDSQRNGDDIARFVNDQVEQLVHDRRLLQYSNSEVEMKKLIVDTVIEGATGMFRWASMQIQYLCSFELDEDIKSSLGRLPPDLNTLYDELYGLLTTKPGLVQAAIFRNALYWLLCARRTLKTEEFLCAISIDPESGRIVEVVSKDLVLKICNNFIIFDPQLDTYRFAHLSVREYLEQRPEYGGSATNALAAEVCLWTMLSVSSNIATKNLLLELGWRAKTSSATFERLCTYADIHWPEHCMAAKEQRRSGKLEKMLHHVLITLRGAGSAIGLWNNRLHKHLAGYEYWDGKSRLEDVLPSARSESSLALFLSCAFDFGELIGVETEESAEVMDLVNQNGRSPLHVATRNGSCASLAKLLTLVQPRVEVTQEAVVAAAGNYSNGEEVMALLLEQRGSDVEITNEFDEKVVALLLEQRGSDIEITKEVVVAAAGNSYNGKEVMALLLEQRGSDVEITKEVVVAAAGNFKNGKEVMTLLLDWRRNEVHITQEVVVAAAGNENTGKEVIMLLKQFAKLQFTNQVIEAAANSGQKDVLHFLEDWTVVDFDKVKCFNIARLYNAAKCGDTTVVHTLIEIGVPFDRRNIRGETPLWQAAQCGHKGVVQLLLGTKAVDVNVRSNAGRTPIFWASANGHAEIVGLLLGDGAEQHYTDEGGRSPLCVARSYGQSKVVDILTQDSVKVSVGGTIENRY</sequence>
<dbReference type="EMBL" id="ML996100">
    <property type="protein sequence ID" value="KAF2740308.1"/>
    <property type="molecule type" value="Genomic_DNA"/>
</dbReference>
<dbReference type="InterPro" id="IPR002110">
    <property type="entry name" value="Ankyrin_rpt"/>
</dbReference>
<evidence type="ECO:0000256" key="1">
    <source>
        <dbReference type="ARBA" id="ARBA00022737"/>
    </source>
</evidence>
<dbReference type="SMART" id="SM00248">
    <property type="entry name" value="ANK"/>
    <property type="match status" value="5"/>
</dbReference>
<evidence type="ECO:0000313" key="6">
    <source>
        <dbReference type="Proteomes" id="UP000799444"/>
    </source>
</evidence>
<proteinExistence type="predicted"/>
<dbReference type="InterPro" id="IPR056884">
    <property type="entry name" value="NPHP3-like_N"/>
</dbReference>
<dbReference type="SUPFAM" id="SSF48403">
    <property type="entry name" value="Ankyrin repeat"/>
    <property type="match status" value="1"/>
</dbReference>
<accession>A0A9P4V8F6</accession>
<feature type="domain" description="Nephrocystin 3-like N-terminal" evidence="4">
    <location>
        <begin position="287"/>
        <end position="460"/>
    </location>
</feature>
<dbReference type="InterPro" id="IPR056125">
    <property type="entry name" value="DUF7708"/>
</dbReference>
<keyword evidence="6" id="KW-1185">Reference proteome</keyword>
<name>A0A9P4V8F6_9PLEO</name>
<dbReference type="OrthoDB" id="7464126at2759"/>
<dbReference type="Pfam" id="PF24883">
    <property type="entry name" value="NPHP3_N"/>
    <property type="match status" value="1"/>
</dbReference>
<feature type="repeat" description="ANK" evidence="2">
    <location>
        <begin position="813"/>
        <end position="834"/>
    </location>
</feature>
<comment type="caution">
    <text evidence="5">The sequence shown here is derived from an EMBL/GenBank/DDBJ whole genome shotgun (WGS) entry which is preliminary data.</text>
</comment>
<dbReference type="Pfam" id="PF23397">
    <property type="entry name" value="DUF7104"/>
    <property type="match status" value="5"/>
</dbReference>
<evidence type="ECO:0000313" key="5">
    <source>
        <dbReference type="EMBL" id="KAF2740308.1"/>
    </source>
</evidence>
<gene>
    <name evidence="5" type="ORF">EJ04DRAFT_548375</name>
</gene>
<evidence type="ECO:0000259" key="4">
    <source>
        <dbReference type="Pfam" id="PF24883"/>
    </source>
</evidence>
<dbReference type="Proteomes" id="UP000799444">
    <property type="component" value="Unassembled WGS sequence"/>
</dbReference>
<dbReference type="PROSITE" id="PS50088">
    <property type="entry name" value="ANK_REPEAT"/>
    <property type="match status" value="2"/>
</dbReference>
<evidence type="ECO:0008006" key="7">
    <source>
        <dbReference type="Google" id="ProtNLM"/>
    </source>
</evidence>
<evidence type="ECO:0000259" key="3">
    <source>
        <dbReference type="Pfam" id="PF24809"/>
    </source>
</evidence>
<organism evidence="5 6">
    <name type="scientific">Polyplosphaeria fusca</name>
    <dbReference type="NCBI Taxonomy" id="682080"/>
    <lineage>
        <taxon>Eukaryota</taxon>
        <taxon>Fungi</taxon>
        <taxon>Dikarya</taxon>
        <taxon>Ascomycota</taxon>
        <taxon>Pezizomycotina</taxon>
        <taxon>Dothideomycetes</taxon>
        <taxon>Pleosporomycetidae</taxon>
        <taxon>Pleosporales</taxon>
        <taxon>Tetraplosphaeriaceae</taxon>
        <taxon>Polyplosphaeria</taxon>
    </lineage>
</organism>
<keyword evidence="1" id="KW-0677">Repeat</keyword>
<feature type="repeat" description="ANK" evidence="2">
    <location>
        <begin position="1092"/>
        <end position="1124"/>
    </location>
</feature>
<dbReference type="Gene3D" id="3.40.50.300">
    <property type="entry name" value="P-loop containing nucleotide triphosphate hydrolases"/>
    <property type="match status" value="1"/>
</dbReference>
<dbReference type="PANTHER" id="PTHR10039:SF16">
    <property type="entry name" value="GPI INOSITOL-DEACYLASE"/>
    <property type="match status" value="1"/>
</dbReference>
<protein>
    <recommendedName>
        <fullName evidence="7">NACHT domain-containing protein</fullName>
    </recommendedName>
</protein>